<dbReference type="EC" id="1.3.1.1" evidence="8"/>
<dbReference type="AlphaFoldDB" id="A0A1H8JED5"/>
<dbReference type="PANTHER" id="PTHR43073:SF2">
    <property type="entry name" value="DIHYDROPYRIMIDINE DEHYDROGENASE [NADP(+)]"/>
    <property type="match status" value="1"/>
</dbReference>
<evidence type="ECO:0000259" key="9">
    <source>
        <dbReference type="Pfam" id="PF07992"/>
    </source>
</evidence>
<dbReference type="STRING" id="501024.RTCCBAU85039_2210"/>
<dbReference type="OrthoDB" id="9803192at2"/>
<dbReference type="EMBL" id="FNXB01000009">
    <property type="protein sequence ID" value="SEH76208.1"/>
    <property type="molecule type" value="Genomic_DNA"/>
</dbReference>
<evidence type="ECO:0000313" key="11">
    <source>
        <dbReference type="EMBL" id="SEH76208.1"/>
    </source>
</evidence>
<dbReference type="Proteomes" id="UP000198939">
    <property type="component" value="Unassembled WGS sequence"/>
</dbReference>
<keyword evidence="1 11" id="KW-0560">Oxidoreductase</keyword>
<reference evidence="11" key="2">
    <citation type="submission" date="2016-10" db="EMBL/GenBank/DDBJ databases">
        <authorList>
            <person name="de Groot N.N."/>
        </authorList>
    </citation>
    <scope>NUCLEOTIDE SEQUENCE [LARGE SCALE GENOMIC DNA]</scope>
    <source>
        <strain evidence="11">CCBAU85039</strain>
    </source>
</reference>
<evidence type="ECO:0000256" key="2">
    <source>
        <dbReference type="ARBA" id="ARBA00030119"/>
    </source>
</evidence>
<protein>
    <recommendedName>
        <fullName evidence="8">dihydrouracil dehydrogenase (NAD(+))</fullName>
        <ecNumber evidence="8">1.3.1.1</ecNumber>
    </recommendedName>
    <alternativeName>
        <fullName evidence="3">Dihydrothymine dehydrogenase</fullName>
    </alternativeName>
    <alternativeName>
        <fullName evidence="2">Dihydrouracil dehydrogenase</fullName>
    </alternativeName>
</protein>
<dbReference type="Gene3D" id="1.10.1060.10">
    <property type="entry name" value="Alpha-helical ferredoxin"/>
    <property type="match status" value="1"/>
</dbReference>
<evidence type="ECO:0000256" key="6">
    <source>
        <dbReference type="ARBA" id="ARBA00049578"/>
    </source>
</evidence>
<evidence type="ECO:0000256" key="5">
    <source>
        <dbReference type="ARBA" id="ARBA00048792"/>
    </source>
</evidence>
<dbReference type="Pfam" id="PF07992">
    <property type="entry name" value="Pyr_redox_2"/>
    <property type="match status" value="1"/>
</dbReference>
<reference evidence="12 14" key="3">
    <citation type="submission" date="2016-10" db="EMBL/GenBank/DDBJ databases">
        <authorList>
            <person name="Varghese N."/>
            <person name="Submissions S."/>
        </authorList>
    </citation>
    <scope>NUCLEOTIDE SEQUENCE [LARGE SCALE GENOMIC DNA]</scope>
    <source>
        <strain evidence="12 14">CGMCC 1.7071</strain>
    </source>
</reference>
<name>A0A1H8JED5_9HYPH</name>
<proteinExistence type="predicted"/>
<dbReference type="GO" id="GO:0051536">
    <property type="term" value="F:iron-sulfur cluster binding"/>
    <property type="evidence" value="ECO:0007669"/>
    <property type="project" value="InterPro"/>
</dbReference>
<dbReference type="RefSeq" id="WP_072374537.1">
    <property type="nucleotide sequence ID" value="NZ_FNXB01000009.1"/>
</dbReference>
<dbReference type="PRINTS" id="PR00368">
    <property type="entry name" value="FADPNR"/>
</dbReference>
<dbReference type="SUPFAM" id="SSF51971">
    <property type="entry name" value="Nucleotide-binding domain"/>
    <property type="match status" value="2"/>
</dbReference>
<dbReference type="PANTHER" id="PTHR43073">
    <property type="entry name" value="DIHYDROPYRIMIDINE DEHYDROGENASE [NADP(+)]"/>
    <property type="match status" value="1"/>
</dbReference>
<keyword evidence="14" id="KW-1185">Reference proteome</keyword>
<evidence type="ECO:0000313" key="14">
    <source>
        <dbReference type="Proteomes" id="UP000198939"/>
    </source>
</evidence>
<dbReference type="InterPro" id="IPR023753">
    <property type="entry name" value="FAD/NAD-binding_dom"/>
</dbReference>
<evidence type="ECO:0000256" key="1">
    <source>
        <dbReference type="ARBA" id="ARBA00023002"/>
    </source>
</evidence>
<feature type="domain" description="Dihydroprymidine dehydrogenase" evidence="10">
    <location>
        <begin position="20"/>
        <end position="128"/>
    </location>
</feature>
<gene>
    <name evidence="11" type="primary">preT</name>
    <name evidence="11" type="ORF">RTCCBAU85039_2210</name>
    <name evidence="12" type="ORF">SAMN05216228_1007205</name>
</gene>
<sequence>MERLGTGIRAGRLSPAEYESNFSDLHPRLDKHEALVAADRCYFCYDAPCMTACPTSIDIPLFIRQIATGNPLGSAKTIFDQNILGGMCARVCPTEDLCEQACVRNTAEERPVEIGRLQRYATDTAMQADKQFYSRPAPTGKTIAVVGAGPAGLAAAHRLAVKGHDVVIYDGRPKSGGLNEYGIATYKTVDDFAQQEVDYVLAIGGIEVRHEQQLGRDFSLADLQSQYDAVFVGIGLAGVNALRVEGENLPGVDDAVDFIASLRQAASKGDIAIGRRVVVLGGGMTAIDAAVQAKLLGAEEVTICYRRGKEHMNASEFEQDLATSKGVIIRHWLAPKSILAQDGKVAAIEVEYTKLVDGRLSTTGETGVIAADQIFKAIGQTFDASGLGALRMESGRIAINAEGKTSLDGVWAGGDCVFGGDDLTVSAVAMGRDAAESINRVLAAGAQPAVAVA</sequence>
<dbReference type="SUPFAM" id="SSF46548">
    <property type="entry name" value="alpha-helical ferredoxin"/>
    <property type="match status" value="1"/>
</dbReference>
<comment type="catalytic activity">
    <reaction evidence="5">
        <text>5,6-dihydrouracil + NAD(+) = uracil + NADH + H(+)</text>
        <dbReference type="Rhea" id="RHEA:20189"/>
        <dbReference type="ChEBI" id="CHEBI:15378"/>
        <dbReference type="ChEBI" id="CHEBI:15901"/>
        <dbReference type="ChEBI" id="CHEBI:17568"/>
        <dbReference type="ChEBI" id="CHEBI:57540"/>
        <dbReference type="ChEBI" id="CHEBI:57945"/>
        <dbReference type="EC" id="1.3.1.1"/>
    </reaction>
</comment>
<evidence type="ECO:0000256" key="7">
    <source>
        <dbReference type="ARBA" id="ARBA00049714"/>
    </source>
</evidence>
<feature type="domain" description="FAD/NAD(P)-binding" evidence="9">
    <location>
        <begin position="142"/>
        <end position="431"/>
    </location>
</feature>
<evidence type="ECO:0000256" key="4">
    <source>
        <dbReference type="ARBA" id="ARBA00047685"/>
    </source>
</evidence>
<dbReference type="InterPro" id="IPR036188">
    <property type="entry name" value="FAD/NAD-bd_sf"/>
</dbReference>
<dbReference type="Proteomes" id="UP000183063">
    <property type="component" value="Unassembled WGS sequence"/>
</dbReference>
<reference evidence="13" key="1">
    <citation type="submission" date="2016-10" db="EMBL/GenBank/DDBJ databases">
        <authorList>
            <person name="Wibberg D."/>
        </authorList>
    </citation>
    <scope>NUCLEOTIDE SEQUENCE [LARGE SCALE GENOMIC DNA]</scope>
</reference>
<dbReference type="PRINTS" id="PR00469">
    <property type="entry name" value="PNDRDTASEII"/>
</dbReference>
<accession>A0A1H8JED5</accession>
<comment type="catalytic activity">
    <reaction evidence="4">
        <text>5,6-dihydrothymine + NAD(+) = thymine + NADH + H(+)</text>
        <dbReference type="Rhea" id="RHEA:28791"/>
        <dbReference type="ChEBI" id="CHEBI:15378"/>
        <dbReference type="ChEBI" id="CHEBI:17821"/>
        <dbReference type="ChEBI" id="CHEBI:27468"/>
        <dbReference type="ChEBI" id="CHEBI:57540"/>
        <dbReference type="ChEBI" id="CHEBI:57945"/>
        <dbReference type="EC" id="1.3.1.1"/>
    </reaction>
</comment>
<dbReference type="GO" id="GO:0004159">
    <property type="term" value="F:dihydropyrimidine dehydrogenase (NAD+) activity"/>
    <property type="evidence" value="ECO:0007669"/>
    <property type="project" value="UniProtKB-EC"/>
</dbReference>
<evidence type="ECO:0000256" key="3">
    <source>
        <dbReference type="ARBA" id="ARBA00032722"/>
    </source>
</evidence>
<evidence type="ECO:0000313" key="12">
    <source>
        <dbReference type="EMBL" id="SEN78785.1"/>
    </source>
</evidence>
<dbReference type="InterPro" id="IPR009051">
    <property type="entry name" value="Helical_ferredxn"/>
</dbReference>
<evidence type="ECO:0000256" key="8">
    <source>
        <dbReference type="ARBA" id="ARBA00049728"/>
    </source>
</evidence>
<dbReference type="EMBL" id="FOCV01000007">
    <property type="protein sequence ID" value="SEN78785.1"/>
    <property type="molecule type" value="Genomic_DNA"/>
</dbReference>
<dbReference type="Gene3D" id="3.50.50.60">
    <property type="entry name" value="FAD/NAD(P)-binding domain"/>
    <property type="match status" value="2"/>
</dbReference>
<organism evidence="11 13">
    <name type="scientific">Rhizobium tibeticum</name>
    <dbReference type="NCBI Taxonomy" id="501024"/>
    <lineage>
        <taxon>Bacteria</taxon>
        <taxon>Pseudomonadati</taxon>
        <taxon>Pseudomonadota</taxon>
        <taxon>Alphaproteobacteria</taxon>
        <taxon>Hyphomicrobiales</taxon>
        <taxon>Rhizobiaceae</taxon>
        <taxon>Rhizobium/Agrobacterium group</taxon>
        <taxon>Rhizobium</taxon>
    </lineage>
</organism>
<evidence type="ECO:0000313" key="13">
    <source>
        <dbReference type="Proteomes" id="UP000183063"/>
    </source>
</evidence>
<comment type="function">
    <text evidence="6">Involved in pyrimidine base degradation. Catalyzes physiologically the reduction of uracil to 5,6-dihydrouracil (DHU) by using NADH as a specific cosubstrate. It also catalyzes the reverse reaction and the reduction of thymine to 5,6-dihydrothymine (DHT).</text>
</comment>
<evidence type="ECO:0000259" key="10">
    <source>
        <dbReference type="Pfam" id="PF14691"/>
    </source>
</evidence>
<comment type="subunit">
    <text evidence="7">Heterotetramer of 2 PreA and 2 PreT subunits.</text>
</comment>
<dbReference type="Pfam" id="PF14691">
    <property type="entry name" value="Fer4_20"/>
    <property type="match status" value="1"/>
</dbReference>
<dbReference type="InterPro" id="IPR028261">
    <property type="entry name" value="DPD_II"/>
</dbReference>